<dbReference type="Proteomes" id="UP000054821">
    <property type="component" value="Unassembled WGS sequence"/>
</dbReference>
<protein>
    <recommendedName>
        <fullName evidence="4">DRBM domain-containing protein</fullName>
    </recommendedName>
</protein>
<dbReference type="AlphaFoldDB" id="A0A2P4ZUK0"/>
<dbReference type="STRING" id="398673.A0A2P4ZUK0"/>
<name>A0A2P4ZUK0_9HYPO</name>
<dbReference type="SUPFAM" id="SSF54768">
    <property type="entry name" value="dsRNA-binding domain-like"/>
    <property type="match status" value="1"/>
</dbReference>
<evidence type="ECO:0008006" key="4">
    <source>
        <dbReference type="Google" id="ProtNLM"/>
    </source>
</evidence>
<gene>
    <name evidence="2" type="ORF">TGAM01_v203102</name>
</gene>
<comment type="caution">
    <text evidence="2">The sequence shown here is derived from an EMBL/GenBank/DDBJ whole genome shotgun (WGS) entry which is preliminary data.</text>
</comment>
<sequence>MCWQPCSLIYIAVRPFASTSGLHPFGYCGNIYRAPSSSHIRAHLHNCFLLPATSHRPLLLSQFSSCSHLASSSFTQQSANDTDPAMDNHDGVMPVPWGRLKAWIEAQEQAEKSGFNPNPPTKLQIAALSQVVDFLDGPEPTAETIGKLDYVSELMQFAQIKQLAPPRFEDLAPIEVPLNGVLSQRWRTVCYLPFVNNKQFPCLGHGLYEGKQPPLWKSKKLSKQYAAKYAYLYIKAHARASTSSNGGVRLVSNSDGYNNASVASSSSAKAQAPSGGAAPITSPSSMLPSPSSSAGDLTTVEDTDFYDSKILPSLLDQVKRETAYLKIGYPNFEIWADEENPGMFAGRPVFKNIGRIPPDMGHIKGILTRALAKELMAEEVLSYCKTERKRREGVFNTFNDPMGE</sequence>
<proteinExistence type="predicted"/>
<evidence type="ECO:0000313" key="2">
    <source>
        <dbReference type="EMBL" id="PON27965.1"/>
    </source>
</evidence>
<reference evidence="2 3" key="1">
    <citation type="journal article" date="2016" name="Genome Announc.">
        <title>Draft Whole-Genome Sequence of Trichoderma gamsii T6085, a Promising Biocontrol Agent of Fusarium Head Blight on Wheat.</title>
        <authorList>
            <person name="Baroncelli R."/>
            <person name="Zapparata A."/>
            <person name="Piaggeschi G."/>
            <person name="Sarrocco S."/>
            <person name="Vannacci G."/>
        </authorList>
    </citation>
    <scope>NUCLEOTIDE SEQUENCE [LARGE SCALE GENOMIC DNA]</scope>
    <source>
        <strain evidence="2 3">T6085</strain>
    </source>
</reference>
<dbReference type="RefSeq" id="XP_024406115.1">
    <property type="nucleotide sequence ID" value="XM_024549137.1"/>
</dbReference>
<keyword evidence="3" id="KW-1185">Reference proteome</keyword>
<feature type="compositionally biased region" description="Low complexity" evidence="1">
    <location>
        <begin position="265"/>
        <end position="293"/>
    </location>
</feature>
<feature type="region of interest" description="Disordered" evidence="1">
    <location>
        <begin position="265"/>
        <end position="295"/>
    </location>
</feature>
<organism evidence="2 3">
    <name type="scientific">Trichoderma gamsii</name>
    <dbReference type="NCBI Taxonomy" id="398673"/>
    <lineage>
        <taxon>Eukaryota</taxon>
        <taxon>Fungi</taxon>
        <taxon>Dikarya</taxon>
        <taxon>Ascomycota</taxon>
        <taxon>Pezizomycotina</taxon>
        <taxon>Sordariomycetes</taxon>
        <taxon>Hypocreomycetidae</taxon>
        <taxon>Hypocreales</taxon>
        <taxon>Hypocreaceae</taxon>
        <taxon>Trichoderma</taxon>
    </lineage>
</organism>
<dbReference type="GeneID" id="29982540"/>
<dbReference type="EMBL" id="JPDN02000008">
    <property type="protein sequence ID" value="PON27965.1"/>
    <property type="molecule type" value="Genomic_DNA"/>
</dbReference>
<evidence type="ECO:0000256" key="1">
    <source>
        <dbReference type="SAM" id="MobiDB-lite"/>
    </source>
</evidence>
<accession>A0A2P4ZUK0</accession>
<evidence type="ECO:0000313" key="3">
    <source>
        <dbReference type="Proteomes" id="UP000054821"/>
    </source>
</evidence>